<dbReference type="Pfam" id="PF00005">
    <property type="entry name" value="ABC_tran"/>
    <property type="match status" value="1"/>
</dbReference>
<dbReference type="Gene3D" id="3.40.50.300">
    <property type="entry name" value="P-loop containing nucleotide triphosphate hydrolases"/>
    <property type="match status" value="1"/>
</dbReference>
<dbReference type="InterPro" id="IPR050763">
    <property type="entry name" value="ABC_transporter_ATP-binding"/>
</dbReference>
<keyword evidence="7" id="KW-1185">Reference proteome</keyword>
<name>A0ABP3DRH8_9BURK</name>
<keyword evidence="3" id="KW-0547">Nucleotide-binding</keyword>
<sequence>MIDGAHFGAHCLPMPALDLQHVSKIYAPRPRSWRDRLSGRPAPAGFQALRDVSLTIEHGEFFGLLGPNGAGKTTLISILAGLAHATQGSARVCGYDVVGDFRRARQSLGVVPQEIVYDPFFTVRETLRLQSGYFGLRNNDDWIDEILDNLGLLNKADANMRELSGGMKRRVLVAQALVHRPPVIILDEPTAGVDVDLRRTLWDFITRLNQAGHTILLTTHYLEEAEALCGRVAMLKSGQIVALDTTQALMARVGGADLEDAFVRIMHDDSMLEAEL</sequence>
<dbReference type="InterPro" id="IPR027417">
    <property type="entry name" value="P-loop_NTPase"/>
</dbReference>
<dbReference type="EMBL" id="BAAAFN010000017">
    <property type="protein sequence ID" value="GAA0236775.1"/>
    <property type="molecule type" value="Genomic_DNA"/>
</dbReference>
<dbReference type="InterPro" id="IPR017871">
    <property type="entry name" value="ABC_transporter-like_CS"/>
</dbReference>
<evidence type="ECO:0000256" key="3">
    <source>
        <dbReference type="ARBA" id="ARBA00022741"/>
    </source>
</evidence>
<reference evidence="7" key="1">
    <citation type="journal article" date="2019" name="Int. J. Syst. Evol. Microbiol.">
        <title>The Global Catalogue of Microorganisms (GCM) 10K type strain sequencing project: providing services to taxonomists for standard genome sequencing and annotation.</title>
        <authorList>
            <consortium name="The Broad Institute Genomics Platform"/>
            <consortium name="The Broad Institute Genome Sequencing Center for Infectious Disease"/>
            <person name="Wu L."/>
            <person name="Ma J."/>
        </authorList>
    </citation>
    <scope>NUCLEOTIDE SEQUENCE [LARGE SCALE GENOMIC DNA]</scope>
    <source>
        <strain evidence="7">JCM 16240</strain>
    </source>
</reference>
<evidence type="ECO:0000256" key="1">
    <source>
        <dbReference type="ARBA" id="ARBA00022448"/>
    </source>
</evidence>
<dbReference type="PROSITE" id="PS50893">
    <property type="entry name" value="ABC_TRANSPORTER_2"/>
    <property type="match status" value="1"/>
</dbReference>
<evidence type="ECO:0000313" key="7">
    <source>
        <dbReference type="Proteomes" id="UP001501176"/>
    </source>
</evidence>
<dbReference type="InterPro" id="IPR003439">
    <property type="entry name" value="ABC_transporter-like_ATP-bd"/>
</dbReference>
<keyword evidence="2" id="KW-1003">Cell membrane</keyword>
<keyword evidence="1" id="KW-0813">Transport</keyword>
<keyword evidence="4 6" id="KW-0067">ATP-binding</keyword>
<proteinExistence type="predicted"/>
<gene>
    <name evidence="6" type="ORF">GCM10009125_27110</name>
</gene>
<dbReference type="PROSITE" id="PS00211">
    <property type="entry name" value="ABC_TRANSPORTER_1"/>
    <property type="match status" value="1"/>
</dbReference>
<dbReference type="InterPro" id="IPR003593">
    <property type="entry name" value="AAA+_ATPase"/>
</dbReference>
<protein>
    <submittedName>
        <fullName evidence="6">ABC transporter ATP-binding protein</fullName>
    </submittedName>
</protein>
<dbReference type="PANTHER" id="PTHR42711">
    <property type="entry name" value="ABC TRANSPORTER ATP-BINDING PROTEIN"/>
    <property type="match status" value="1"/>
</dbReference>
<dbReference type="PANTHER" id="PTHR42711:SF10">
    <property type="entry name" value="ABC TRANSPORTER ATP-BINDING PROTEIN"/>
    <property type="match status" value="1"/>
</dbReference>
<comment type="caution">
    <text evidence="6">The sequence shown here is derived from an EMBL/GenBank/DDBJ whole genome shotgun (WGS) entry which is preliminary data.</text>
</comment>
<keyword evidence="2" id="KW-0472">Membrane</keyword>
<dbReference type="SUPFAM" id="SSF52540">
    <property type="entry name" value="P-loop containing nucleoside triphosphate hydrolases"/>
    <property type="match status" value="1"/>
</dbReference>
<accession>A0ABP3DRH8</accession>
<dbReference type="GO" id="GO:0005524">
    <property type="term" value="F:ATP binding"/>
    <property type="evidence" value="ECO:0007669"/>
    <property type="project" value="UniProtKB-KW"/>
</dbReference>
<feature type="domain" description="ABC transporter" evidence="5">
    <location>
        <begin position="17"/>
        <end position="262"/>
    </location>
</feature>
<evidence type="ECO:0000313" key="6">
    <source>
        <dbReference type="EMBL" id="GAA0236775.1"/>
    </source>
</evidence>
<dbReference type="Proteomes" id="UP001501176">
    <property type="component" value="Unassembled WGS sequence"/>
</dbReference>
<organism evidence="6 7">
    <name type="scientific">Castellaniella daejeonensis</name>
    <dbReference type="NCBI Taxonomy" id="659013"/>
    <lineage>
        <taxon>Bacteria</taxon>
        <taxon>Pseudomonadati</taxon>
        <taxon>Pseudomonadota</taxon>
        <taxon>Betaproteobacteria</taxon>
        <taxon>Burkholderiales</taxon>
        <taxon>Alcaligenaceae</taxon>
        <taxon>Castellaniella</taxon>
    </lineage>
</organism>
<evidence type="ECO:0000259" key="5">
    <source>
        <dbReference type="PROSITE" id="PS50893"/>
    </source>
</evidence>
<evidence type="ECO:0000256" key="4">
    <source>
        <dbReference type="ARBA" id="ARBA00022840"/>
    </source>
</evidence>
<evidence type="ECO:0000256" key="2">
    <source>
        <dbReference type="ARBA" id="ARBA00022475"/>
    </source>
</evidence>
<dbReference type="SMART" id="SM00382">
    <property type="entry name" value="AAA"/>
    <property type="match status" value="1"/>
</dbReference>